<dbReference type="PANTHER" id="PTHR33248">
    <property type="entry name" value="ZINC ION-BINDING PROTEIN"/>
    <property type="match status" value="1"/>
</dbReference>
<evidence type="ECO:0000256" key="4">
    <source>
        <dbReference type="PROSITE-ProRule" id="PRU01343"/>
    </source>
</evidence>
<dbReference type="Proteomes" id="UP001408789">
    <property type="component" value="Unassembled WGS sequence"/>
</dbReference>
<organism evidence="6 7">
    <name type="scientific">Deinandra increscens subsp. villosa</name>
    <dbReference type="NCBI Taxonomy" id="3103831"/>
    <lineage>
        <taxon>Eukaryota</taxon>
        <taxon>Viridiplantae</taxon>
        <taxon>Streptophyta</taxon>
        <taxon>Embryophyta</taxon>
        <taxon>Tracheophyta</taxon>
        <taxon>Spermatophyta</taxon>
        <taxon>Magnoliopsida</taxon>
        <taxon>eudicotyledons</taxon>
        <taxon>Gunneridae</taxon>
        <taxon>Pentapetalae</taxon>
        <taxon>asterids</taxon>
        <taxon>campanulids</taxon>
        <taxon>Asterales</taxon>
        <taxon>Asteraceae</taxon>
        <taxon>Asteroideae</taxon>
        <taxon>Heliantheae alliance</taxon>
        <taxon>Madieae</taxon>
        <taxon>Madiinae</taxon>
        <taxon>Deinandra</taxon>
    </lineage>
</organism>
<proteinExistence type="predicted"/>
<dbReference type="GO" id="GO:0008270">
    <property type="term" value="F:zinc ion binding"/>
    <property type="evidence" value="ECO:0007669"/>
    <property type="project" value="UniProtKB-KW"/>
</dbReference>
<dbReference type="PROSITE" id="PS51999">
    <property type="entry name" value="ZF_GRF"/>
    <property type="match status" value="1"/>
</dbReference>
<comment type="caution">
    <text evidence="6">The sequence shown here is derived from an EMBL/GenBank/DDBJ whole genome shotgun (WGS) entry which is preliminary data.</text>
</comment>
<feature type="domain" description="GRF-type" evidence="5">
    <location>
        <begin position="4"/>
        <end position="44"/>
    </location>
</feature>
<protein>
    <recommendedName>
        <fullName evidence="5">GRF-type domain-containing protein</fullName>
    </recommendedName>
</protein>
<keyword evidence="2 4" id="KW-0863">Zinc-finger</keyword>
<keyword evidence="3" id="KW-0862">Zinc</keyword>
<evidence type="ECO:0000256" key="1">
    <source>
        <dbReference type="ARBA" id="ARBA00022723"/>
    </source>
</evidence>
<evidence type="ECO:0000313" key="7">
    <source>
        <dbReference type="Proteomes" id="UP001408789"/>
    </source>
</evidence>
<dbReference type="InterPro" id="IPR010666">
    <property type="entry name" value="Znf_GRF"/>
</dbReference>
<sequence>MVLCYCGRFAIVRTSKTDTNPGRRFYCCAEQGSNCGFFMWFDPPMCARSTELIPGLLKSKMRADLLEHELRTGLGSSTRNQADFEKLEQEISKKNTQIKYLLVIIAFLCLMLLF</sequence>
<keyword evidence="7" id="KW-1185">Reference proteome</keyword>
<dbReference type="Pfam" id="PF06839">
    <property type="entry name" value="Zn_ribbon_GRF"/>
    <property type="match status" value="1"/>
</dbReference>
<evidence type="ECO:0000256" key="2">
    <source>
        <dbReference type="ARBA" id="ARBA00022771"/>
    </source>
</evidence>
<keyword evidence="1" id="KW-0479">Metal-binding</keyword>
<dbReference type="AlphaFoldDB" id="A0AAP0C9Q2"/>
<dbReference type="EMBL" id="JBCNJP010005498">
    <property type="protein sequence ID" value="KAK9049659.1"/>
    <property type="molecule type" value="Genomic_DNA"/>
</dbReference>
<evidence type="ECO:0000313" key="6">
    <source>
        <dbReference type="EMBL" id="KAK9049659.1"/>
    </source>
</evidence>
<accession>A0AAP0C9Q2</accession>
<evidence type="ECO:0000259" key="5">
    <source>
        <dbReference type="PROSITE" id="PS51999"/>
    </source>
</evidence>
<gene>
    <name evidence="6" type="ORF">SSX86_031373</name>
</gene>
<reference evidence="6 7" key="1">
    <citation type="submission" date="2024-04" db="EMBL/GenBank/DDBJ databases">
        <title>The reference genome of an endangered Asteraceae, Deinandra increscens subsp. villosa, native to the Central Coast of California.</title>
        <authorList>
            <person name="Guilliams M."/>
            <person name="Hasenstab-Lehman K."/>
            <person name="Meyer R."/>
            <person name="Mcevoy S."/>
        </authorList>
    </citation>
    <scope>NUCLEOTIDE SEQUENCE [LARGE SCALE GENOMIC DNA]</scope>
    <source>
        <tissue evidence="6">Leaf</tissue>
    </source>
</reference>
<evidence type="ECO:0000256" key="3">
    <source>
        <dbReference type="ARBA" id="ARBA00022833"/>
    </source>
</evidence>
<name>A0AAP0C9Q2_9ASTR</name>